<name>A0A1T4J6D2_WEICO</name>
<evidence type="ECO:0000313" key="9">
    <source>
        <dbReference type="EMBL" id="MBJ7631755.1"/>
    </source>
</evidence>
<dbReference type="InterPro" id="IPR006419">
    <property type="entry name" value="NMN_transpt_PnuC"/>
</dbReference>
<reference evidence="10 11" key="2">
    <citation type="journal article" date="2021" name="Int. J. Food Microbiol.">
        <title>Safety demonstration of a microbial species for use in the food chain: Weissella confusa.</title>
        <authorList>
            <person name="Bourdichon F."/>
            <person name="Patrone V."/>
            <person name="Fontana A."/>
            <person name="Milani G."/>
            <person name="Morelli L."/>
        </authorList>
    </citation>
    <scope>NUCLEOTIDE SEQUENCE [LARGE SCALE GENOMIC DNA]</scope>
    <source>
        <strain evidence="9">CCUG 30943</strain>
        <strain evidence="10 11">CCUG 43002</strain>
    </source>
</reference>
<dbReference type="GO" id="GO:0034257">
    <property type="term" value="F:nicotinamide riboside transmembrane transporter activity"/>
    <property type="evidence" value="ECO:0007669"/>
    <property type="project" value="InterPro"/>
</dbReference>
<dbReference type="PANTHER" id="PTHR36122:SF2">
    <property type="entry name" value="NICOTINAMIDE RIBOSIDE TRANSPORTER PNUC"/>
    <property type="match status" value="1"/>
</dbReference>
<feature type="transmembrane region" description="Helical" evidence="8">
    <location>
        <begin position="140"/>
        <end position="159"/>
    </location>
</feature>
<evidence type="ECO:0000256" key="3">
    <source>
        <dbReference type="ARBA" id="ARBA00022448"/>
    </source>
</evidence>
<protein>
    <submittedName>
        <fullName evidence="10">Nicotinamide mononucleotide transporter</fullName>
    </submittedName>
</protein>
<keyword evidence="6 8" id="KW-1133">Transmembrane helix</keyword>
<feature type="transmembrane region" description="Helical" evidence="8">
    <location>
        <begin position="218"/>
        <end position="238"/>
    </location>
</feature>
<evidence type="ECO:0000256" key="7">
    <source>
        <dbReference type="ARBA" id="ARBA00023136"/>
    </source>
</evidence>
<keyword evidence="5 8" id="KW-0812">Transmembrane</keyword>
<feature type="transmembrane region" description="Helical" evidence="8">
    <location>
        <begin position="101"/>
        <end position="119"/>
    </location>
</feature>
<sequence>MQNLKRALREATSPTNIRRDLALMNRFQRVYMVVIMAVTVWAFVYTGDYSSSGWTSLITGLVLAFYLIMLASGRLTNFFWGLLTNGIWLLMSIHNHLVGDILNQGFFFVMQFVGMAAWYKQLSQQADHSQIQAKRIGPKMMGCLVAGAVVVYGIVLTVAKTAHGNQVYLDSSQLPLGMLAQILATYGYLSQWIVWLFVDAVGLLLWWNQIQAGGSGALGMFVLMIVKTFNAFYGMYLWSKTTEYQD</sequence>
<keyword evidence="4" id="KW-1003">Cell membrane</keyword>
<feature type="transmembrane region" description="Helical" evidence="8">
    <location>
        <begin position="29"/>
        <end position="47"/>
    </location>
</feature>
<comment type="similarity">
    <text evidence="2">Belongs to the nicotinamide ribonucleoside (NR) uptake permease (TC 4.B.1) family.</text>
</comment>
<dbReference type="RefSeq" id="WP_003610410.1">
    <property type="nucleotide sequence ID" value="NZ_ALXH01000126.1"/>
</dbReference>
<evidence type="ECO:0000313" key="11">
    <source>
        <dbReference type="Proteomes" id="UP000728106"/>
    </source>
</evidence>
<evidence type="ECO:0000256" key="6">
    <source>
        <dbReference type="ARBA" id="ARBA00022989"/>
    </source>
</evidence>
<dbReference type="Proteomes" id="UP000808038">
    <property type="component" value="Unassembled WGS sequence"/>
</dbReference>
<evidence type="ECO:0000313" key="10">
    <source>
        <dbReference type="EMBL" id="MBJ7637837.1"/>
    </source>
</evidence>
<dbReference type="AlphaFoldDB" id="A0A1T4J6D2"/>
<evidence type="ECO:0000256" key="4">
    <source>
        <dbReference type="ARBA" id="ARBA00022475"/>
    </source>
</evidence>
<comment type="caution">
    <text evidence="10">The sequence shown here is derived from an EMBL/GenBank/DDBJ whole genome shotgun (WGS) entry which is preliminary data.</text>
</comment>
<proteinExistence type="inferred from homology"/>
<evidence type="ECO:0000256" key="5">
    <source>
        <dbReference type="ARBA" id="ARBA00022692"/>
    </source>
</evidence>
<feature type="transmembrane region" description="Helical" evidence="8">
    <location>
        <begin position="78"/>
        <end position="95"/>
    </location>
</feature>
<accession>A0A1T4J6D2</accession>
<dbReference type="GO" id="GO:0005886">
    <property type="term" value="C:plasma membrane"/>
    <property type="evidence" value="ECO:0007669"/>
    <property type="project" value="UniProtKB-SubCell"/>
</dbReference>
<dbReference type="Proteomes" id="UP000728106">
    <property type="component" value="Unassembled WGS sequence"/>
</dbReference>
<gene>
    <name evidence="10" type="ORF">HAU20_00150</name>
    <name evidence="9" type="ORF">HAU43_01330</name>
</gene>
<dbReference type="NCBIfam" id="TIGR01528">
    <property type="entry name" value="NMN_trans_PnuC"/>
    <property type="match status" value="1"/>
</dbReference>
<reference evidence="10" key="1">
    <citation type="submission" date="2020-02" db="EMBL/GenBank/DDBJ databases">
        <authorList>
            <person name="Fontana A."/>
            <person name="Patrone V."/>
            <person name="Morelli L."/>
        </authorList>
    </citation>
    <scope>NUCLEOTIDE SEQUENCE</scope>
    <source>
        <strain evidence="9">CCUG 30943</strain>
        <strain evidence="10">CCUG 43002</strain>
    </source>
</reference>
<evidence type="ECO:0000256" key="1">
    <source>
        <dbReference type="ARBA" id="ARBA00004651"/>
    </source>
</evidence>
<comment type="subcellular location">
    <subcellularLocation>
        <location evidence="1">Cell membrane</location>
        <topology evidence="1">Multi-pass membrane protein</topology>
    </subcellularLocation>
</comment>
<evidence type="ECO:0000256" key="2">
    <source>
        <dbReference type="ARBA" id="ARBA00006669"/>
    </source>
</evidence>
<keyword evidence="3" id="KW-0813">Transport</keyword>
<keyword evidence="7 8" id="KW-0472">Membrane</keyword>
<evidence type="ECO:0000256" key="8">
    <source>
        <dbReference type="SAM" id="Phobius"/>
    </source>
</evidence>
<dbReference type="EMBL" id="JAAOCP010000001">
    <property type="protein sequence ID" value="MBJ7637837.1"/>
    <property type="molecule type" value="Genomic_DNA"/>
</dbReference>
<dbReference type="EMBL" id="JAAOCX010000001">
    <property type="protein sequence ID" value="MBJ7631755.1"/>
    <property type="molecule type" value="Genomic_DNA"/>
</dbReference>
<dbReference type="PANTHER" id="PTHR36122">
    <property type="entry name" value="NICOTINAMIDE RIBOSIDE TRANSPORTER PNUC"/>
    <property type="match status" value="1"/>
</dbReference>
<dbReference type="Pfam" id="PF04973">
    <property type="entry name" value="NMN_transporter"/>
    <property type="match status" value="1"/>
</dbReference>
<feature type="transmembrane region" description="Helical" evidence="8">
    <location>
        <begin position="53"/>
        <end position="71"/>
    </location>
</feature>
<organism evidence="10 11">
    <name type="scientific">Weissella confusa</name>
    <name type="common">Lactobacillus confusus</name>
    <dbReference type="NCBI Taxonomy" id="1583"/>
    <lineage>
        <taxon>Bacteria</taxon>
        <taxon>Bacillati</taxon>
        <taxon>Bacillota</taxon>
        <taxon>Bacilli</taxon>
        <taxon>Lactobacillales</taxon>
        <taxon>Lactobacillaceae</taxon>
        <taxon>Weissella</taxon>
    </lineage>
</organism>
<feature type="transmembrane region" description="Helical" evidence="8">
    <location>
        <begin position="179"/>
        <end position="206"/>
    </location>
</feature>
<keyword evidence="11" id="KW-1185">Reference proteome</keyword>